<dbReference type="PANTHER" id="PTHR19848">
    <property type="entry name" value="WD40 REPEAT PROTEIN"/>
    <property type="match status" value="1"/>
</dbReference>
<dbReference type="Gene3D" id="2.130.10.10">
    <property type="entry name" value="YVTN repeat-like/Quinoprotein amine dehydrogenase"/>
    <property type="match status" value="2"/>
</dbReference>
<dbReference type="STRING" id="930992.A0A0D0B5R2"/>
<name>A0A0D0B5R2_9AGAM</name>
<accession>A0A0D0B5R2</accession>
<dbReference type="InterPro" id="IPR019775">
    <property type="entry name" value="WD40_repeat_CS"/>
</dbReference>
<feature type="repeat" description="WD" evidence="3">
    <location>
        <begin position="90"/>
        <end position="131"/>
    </location>
</feature>
<evidence type="ECO:0000313" key="5">
    <source>
        <dbReference type="Proteomes" id="UP000054485"/>
    </source>
</evidence>
<dbReference type="AlphaFoldDB" id="A0A0D0B5R2"/>
<evidence type="ECO:0000256" key="1">
    <source>
        <dbReference type="ARBA" id="ARBA00022574"/>
    </source>
</evidence>
<dbReference type="PROSITE" id="PS50082">
    <property type="entry name" value="WD_REPEATS_2"/>
    <property type="match status" value="2"/>
</dbReference>
<reference evidence="4 5" key="1">
    <citation type="submission" date="2014-04" db="EMBL/GenBank/DDBJ databases">
        <authorList>
            <consortium name="DOE Joint Genome Institute"/>
            <person name="Kuo A."/>
            <person name="Ruytinx J."/>
            <person name="Rineau F."/>
            <person name="Colpaert J."/>
            <person name="Kohler A."/>
            <person name="Nagy L.G."/>
            <person name="Floudas D."/>
            <person name="Copeland A."/>
            <person name="Barry K.W."/>
            <person name="Cichocki N."/>
            <person name="Veneault-Fourrey C."/>
            <person name="LaButti K."/>
            <person name="Lindquist E.A."/>
            <person name="Lipzen A."/>
            <person name="Lundell T."/>
            <person name="Morin E."/>
            <person name="Murat C."/>
            <person name="Sun H."/>
            <person name="Tunlid A."/>
            <person name="Henrissat B."/>
            <person name="Grigoriev I.V."/>
            <person name="Hibbett D.S."/>
            <person name="Martin F."/>
            <person name="Nordberg H.P."/>
            <person name="Cantor M.N."/>
            <person name="Hua S.X."/>
        </authorList>
    </citation>
    <scope>NUCLEOTIDE SEQUENCE [LARGE SCALE GENOMIC DNA]</scope>
    <source>
        <strain evidence="4 5">UH-Slu-Lm8-n1</strain>
    </source>
</reference>
<evidence type="ECO:0000256" key="3">
    <source>
        <dbReference type="PROSITE-ProRule" id="PRU00221"/>
    </source>
</evidence>
<feature type="repeat" description="WD" evidence="3">
    <location>
        <begin position="3"/>
        <end position="44"/>
    </location>
</feature>
<dbReference type="Pfam" id="PF00400">
    <property type="entry name" value="WD40"/>
    <property type="match status" value="2"/>
</dbReference>
<dbReference type="PROSITE" id="PS50294">
    <property type="entry name" value="WD_REPEATS_REGION"/>
    <property type="match status" value="2"/>
</dbReference>
<sequence>MTLKGHRQYIESISYFPDGQRMISGSHDKTARQWDLKAGKEIEEARDVCEREVWVVAVSKDGRWVITGGGERNGVELKVCEVETGIVKKIQGHSNVITCIDISVDNTLLASGSWDTTARIWNLQTGELVAGPFESIGVVGSVRFSTDSKKLAVKSGEPICLDV</sequence>
<dbReference type="HOGENOM" id="CLU_000288_57_18_1"/>
<dbReference type="Proteomes" id="UP000054485">
    <property type="component" value="Unassembled WGS sequence"/>
</dbReference>
<keyword evidence="2" id="KW-0677">Repeat</keyword>
<organism evidence="4 5">
    <name type="scientific">Suillus luteus UH-Slu-Lm8-n1</name>
    <dbReference type="NCBI Taxonomy" id="930992"/>
    <lineage>
        <taxon>Eukaryota</taxon>
        <taxon>Fungi</taxon>
        <taxon>Dikarya</taxon>
        <taxon>Basidiomycota</taxon>
        <taxon>Agaricomycotina</taxon>
        <taxon>Agaricomycetes</taxon>
        <taxon>Agaricomycetidae</taxon>
        <taxon>Boletales</taxon>
        <taxon>Suillineae</taxon>
        <taxon>Suillaceae</taxon>
        <taxon>Suillus</taxon>
    </lineage>
</organism>
<dbReference type="InterPro" id="IPR011047">
    <property type="entry name" value="Quinoprotein_ADH-like_sf"/>
</dbReference>
<dbReference type="EMBL" id="KN835257">
    <property type="protein sequence ID" value="KIK41812.1"/>
    <property type="molecule type" value="Genomic_DNA"/>
</dbReference>
<dbReference type="OrthoDB" id="2687506at2759"/>
<proteinExistence type="predicted"/>
<keyword evidence="5" id="KW-1185">Reference proteome</keyword>
<protein>
    <recommendedName>
        <fullName evidence="6">WD40 repeat-like protein</fullName>
    </recommendedName>
</protein>
<reference evidence="5" key="2">
    <citation type="submission" date="2015-01" db="EMBL/GenBank/DDBJ databases">
        <title>Evolutionary Origins and Diversification of the Mycorrhizal Mutualists.</title>
        <authorList>
            <consortium name="DOE Joint Genome Institute"/>
            <consortium name="Mycorrhizal Genomics Consortium"/>
            <person name="Kohler A."/>
            <person name="Kuo A."/>
            <person name="Nagy L.G."/>
            <person name="Floudas D."/>
            <person name="Copeland A."/>
            <person name="Barry K.W."/>
            <person name="Cichocki N."/>
            <person name="Veneault-Fourrey C."/>
            <person name="LaButti K."/>
            <person name="Lindquist E.A."/>
            <person name="Lipzen A."/>
            <person name="Lundell T."/>
            <person name="Morin E."/>
            <person name="Murat C."/>
            <person name="Riley R."/>
            <person name="Ohm R."/>
            <person name="Sun H."/>
            <person name="Tunlid A."/>
            <person name="Henrissat B."/>
            <person name="Grigoriev I.V."/>
            <person name="Hibbett D.S."/>
            <person name="Martin F."/>
        </authorList>
    </citation>
    <scope>NUCLEOTIDE SEQUENCE [LARGE SCALE GENOMIC DNA]</scope>
    <source>
        <strain evidence="5">UH-Slu-Lm8-n1</strain>
    </source>
</reference>
<gene>
    <name evidence="4" type="ORF">CY34DRAFT_84721</name>
</gene>
<dbReference type="InterPro" id="IPR015943">
    <property type="entry name" value="WD40/YVTN_repeat-like_dom_sf"/>
</dbReference>
<dbReference type="InterPro" id="IPR001680">
    <property type="entry name" value="WD40_rpt"/>
</dbReference>
<dbReference type="InParanoid" id="A0A0D0B5R2"/>
<evidence type="ECO:0000256" key="2">
    <source>
        <dbReference type="ARBA" id="ARBA00022737"/>
    </source>
</evidence>
<keyword evidence="1 3" id="KW-0853">WD repeat</keyword>
<dbReference type="PANTHER" id="PTHR19848:SF8">
    <property type="entry name" value="F-BOX AND WD REPEAT DOMAIN CONTAINING 7"/>
    <property type="match status" value="1"/>
</dbReference>
<dbReference type="PROSITE" id="PS00678">
    <property type="entry name" value="WD_REPEATS_1"/>
    <property type="match status" value="1"/>
</dbReference>
<evidence type="ECO:0008006" key="6">
    <source>
        <dbReference type="Google" id="ProtNLM"/>
    </source>
</evidence>
<dbReference type="SMART" id="SM00320">
    <property type="entry name" value="WD40"/>
    <property type="match status" value="3"/>
</dbReference>
<dbReference type="SUPFAM" id="SSF50998">
    <property type="entry name" value="Quinoprotein alcohol dehydrogenase-like"/>
    <property type="match status" value="1"/>
</dbReference>
<evidence type="ECO:0000313" key="4">
    <source>
        <dbReference type="EMBL" id="KIK41812.1"/>
    </source>
</evidence>